<keyword evidence="2" id="KW-1185">Reference proteome</keyword>
<protein>
    <submittedName>
        <fullName evidence="1">Uncharacterized protein</fullName>
    </submittedName>
</protein>
<dbReference type="Proteomes" id="UP000776276">
    <property type="component" value="Unassembled WGS sequence"/>
</dbReference>
<evidence type="ECO:0000313" key="2">
    <source>
        <dbReference type="Proteomes" id="UP000776276"/>
    </source>
</evidence>
<organism evidence="1 2">
    <name type="scientific">Sphingomonas quercus</name>
    <dbReference type="NCBI Taxonomy" id="2842451"/>
    <lineage>
        <taxon>Bacteria</taxon>
        <taxon>Pseudomonadati</taxon>
        <taxon>Pseudomonadota</taxon>
        <taxon>Alphaproteobacteria</taxon>
        <taxon>Sphingomonadales</taxon>
        <taxon>Sphingomonadaceae</taxon>
        <taxon>Sphingomonas</taxon>
    </lineage>
</organism>
<comment type="caution">
    <text evidence="1">The sequence shown here is derived from an EMBL/GenBank/DDBJ whole genome shotgun (WGS) entry which is preliminary data.</text>
</comment>
<name>A0ABS6BK52_9SPHN</name>
<gene>
    <name evidence="1" type="ORF">KOF26_08100</name>
</gene>
<proteinExistence type="predicted"/>
<dbReference type="EMBL" id="JAHKRT010000003">
    <property type="protein sequence ID" value="MBU3077826.1"/>
    <property type="molecule type" value="Genomic_DNA"/>
</dbReference>
<evidence type="ECO:0000313" key="1">
    <source>
        <dbReference type="EMBL" id="MBU3077826.1"/>
    </source>
</evidence>
<sequence>MINITFEGQPLYDICADLEQAEQAYGSVSAGALVMFLSDARSLETVEELLDLFGDDIKIGADDSLSVAIGADYRADLVVVGTRHSRDGAGRIAWASVTRLKLLAISRVP</sequence>
<reference evidence="1 2" key="1">
    <citation type="submission" date="2021-06" db="EMBL/GenBank/DDBJ databases">
        <title>Sphingomonas sp. XMGL2, whole genome shotgun sequencing project.</title>
        <authorList>
            <person name="Zhao G."/>
            <person name="Shen L."/>
        </authorList>
    </citation>
    <scope>NUCLEOTIDE SEQUENCE [LARGE SCALE GENOMIC DNA]</scope>
    <source>
        <strain evidence="1 2">XMGL2</strain>
    </source>
</reference>
<accession>A0ABS6BK52</accession>
<dbReference type="RefSeq" id="WP_216322898.1">
    <property type="nucleotide sequence ID" value="NZ_JAHKRT010000003.1"/>
</dbReference>